<feature type="domain" description="HTH lysR-type" evidence="5">
    <location>
        <begin position="7"/>
        <end position="64"/>
    </location>
</feature>
<dbReference type="Gene3D" id="3.40.190.10">
    <property type="entry name" value="Periplasmic binding protein-like II"/>
    <property type="match status" value="2"/>
</dbReference>
<evidence type="ECO:0000313" key="7">
    <source>
        <dbReference type="Proteomes" id="UP000779070"/>
    </source>
</evidence>
<dbReference type="PANTHER" id="PTHR30118">
    <property type="entry name" value="HTH-TYPE TRANSCRIPTIONAL REGULATOR LEUO-RELATED"/>
    <property type="match status" value="1"/>
</dbReference>
<dbReference type="InterPro" id="IPR000847">
    <property type="entry name" value="LysR_HTH_N"/>
</dbReference>
<dbReference type="PANTHER" id="PTHR30118:SF15">
    <property type="entry name" value="TRANSCRIPTIONAL REGULATORY PROTEIN"/>
    <property type="match status" value="1"/>
</dbReference>
<sequence length="304" mass="34240">MNYLRRVDLNHLVTLQALLSEKHISRAAVRLNKSQPAVSHSLAYLRKTFDDPLLIRKSGKLELTPKAEELLKPLDEALNQLTTLFEPPEFDPNLASRTFRVAMSDYGAKVILPELSRQIRAIAPNIKLVVTQGSRDAMIASVIDGETDLAFGVFPEIGQELQVETLFNEEFVCVADSSTIPECGYLDLAAWLARSHLLVALREGTDNEIEQSLNKIGHKRNISMILPHWRTAGELVVGTDLILTVAARALESVDSNQQLTVFRPPFHIDTFDFDMIWHRRKATDPAHIWLRKMIGRVLSSTENK</sequence>
<dbReference type="Pfam" id="PF00126">
    <property type="entry name" value="HTH_1"/>
    <property type="match status" value="1"/>
</dbReference>
<evidence type="ECO:0000313" key="6">
    <source>
        <dbReference type="EMBL" id="MBN3576713.1"/>
    </source>
</evidence>
<dbReference type="CDD" id="cd08465">
    <property type="entry name" value="PBP2_ToxR"/>
    <property type="match status" value="1"/>
</dbReference>
<dbReference type="PROSITE" id="PS50931">
    <property type="entry name" value="HTH_LYSR"/>
    <property type="match status" value="1"/>
</dbReference>
<evidence type="ECO:0000256" key="2">
    <source>
        <dbReference type="ARBA" id="ARBA00023015"/>
    </source>
</evidence>
<name>A0ABS3A0L3_9VIBR</name>
<gene>
    <name evidence="6" type="ORF">JYA62_03410</name>
</gene>
<comment type="similarity">
    <text evidence="1">Belongs to the LysR transcriptional regulatory family.</text>
</comment>
<evidence type="ECO:0000256" key="4">
    <source>
        <dbReference type="ARBA" id="ARBA00023163"/>
    </source>
</evidence>
<keyword evidence="3" id="KW-0238">DNA-binding</keyword>
<dbReference type="Gene3D" id="1.10.10.10">
    <property type="entry name" value="Winged helix-like DNA-binding domain superfamily/Winged helix DNA-binding domain"/>
    <property type="match status" value="1"/>
</dbReference>
<dbReference type="InterPro" id="IPR005119">
    <property type="entry name" value="LysR_subst-bd"/>
</dbReference>
<dbReference type="InterPro" id="IPR050389">
    <property type="entry name" value="LysR-type_TF"/>
</dbReference>
<dbReference type="SUPFAM" id="SSF53850">
    <property type="entry name" value="Periplasmic binding protein-like II"/>
    <property type="match status" value="1"/>
</dbReference>
<keyword evidence="7" id="KW-1185">Reference proteome</keyword>
<keyword evidence="2" id="KW-0805">Transcription regulation</keyword>
<dbReference type="RefSeq" id="WP_206368981.1">
    <property type="nucleotide sequence ID" value="NZ_CAWPTM010000145.1"/>
</dbReference>
<dbReference type="InterPro" id="IPR036390">
    <property type="entry name" value="WH_DNA-bd_sf"/>
</dbReference>
<reference evidence="6 7" key="1">
    <citation type="submission" date="2021-02" db="EMBL/GenBank/DDBJ databases">
        <title>Draft Genome Sequences of 5 Vibrio neptunius Strains Isolated From of Bivalve Hatcheries.</title>
        <authorList>
            <person name="Galvis F."/>
            <person name="Barja J.L."/>
            <person name="Lemos M.L."/>
            <person name="Balado M."/>
        </authorList>
    </citation>
    <scope>NUCLEOTIDE SEQUENCE [LARGE SCALE GENOMIC DNA]</scope>
    <source>
        <strain evidence="6 7">PP-145.98</strain>
    </source>
</reference>
<keyword evidence="4" id="KW-0804">Transcription</keyword>
<protein>
    <submittedName>
        <fullName evidence="6">LysR family transcriptional regulator</fullName>
    </submittedName>
</protein>
<evidence type="ECO:0000256" key="3">
    <source>
        <dbReference type="ARBA" id="ARBA00023125"/>
    </source>
</evidence>
<dbReference type="Pfam" id="PF03466">
    <property type="entry name" value="LysR_substrate"/>
    <property type="match status" value="1"/>
</dbReference>
<organism evidence="6 7">
    <name type="scientific">Vibrio neptunius</name>
    <dbReference type="NCBI Taxonomy" id="170651"/>
    <lineage>
        <taxon>Bacteria</taxon>
        <taxon>Pseudomonadati</taxon>
        <taxon>Pseudomonadota</taxon>
        <taxon>Gammaproteobacteria</taxon>
        <taxon>Vibrionales</taxon>
        <taxon>Vibrionaceae</taxon>
        <taxon>Vibrio</taxon>
    </lineage>
</organism>
<accession>A0ABS3A0L3</accession>
<dbReference type="EMBL" id="JAFHLB010000003">
    <property type="protein sequence ID" value="MBN3576713.1"/>
    <property type="molecule type" value="Genomic_DNA"/>
</dbReference>
<dbReference type="Proteomes" id="UP000779070">
    <property type="component" value="Unassembled WGS sequence"/>
</dbReference>
<proteinExistence type="inferred from homology"/>
<evidence type="ECO:0000259" key="5">
    <source>
        <dbReference type="PROSITE" id="PS50931"/>
    </source>
</evidence>
<dbReference type="SUPFAM" id="SSF46785">
    <property type="entry name" value="Winged helix' DNA-binding domain"/>
    <property type="match status" value="1"/>
</dbReference>
<dbReference type="InterPro" id="IPR036388">
    <property type="entry name" value="WH-like_DNA-bd_sf"/>
</dbReference>
<comment type="caution">
    <text evidence="6">The sequence shown here is derived from an EMBL/GenBank/DDBJ whole genome shotgun (WGS) entry which is preliminary data.</text>
</comment>
<evidence type="ECO:0000256" key="1">
    <source>
        <dbReference type="ARBA" id="ARBA00009437"/>
    </source>
</evidence>